<organism evidence="1 2">
    <name type="scientific">Methanocaldococcus bathoardescens</name>
    <dbReference type="NCBI Taxonomy" id="1301915"/>
    <lineage>
        <taxon>Archaea</taxon>
        <taxon>Methanobacteriati</taxon>
        <taxon>Methanobacteriota</taxon>
        <taxon>Methanomada group</taxon>
        <taxon>Methanococci</taxon>
        <taxon>Methanococcales</taxon>
        <taxon>Methanocaldococcaceae</taxon>
        <taxon>Methanocaldococcus</taxon>
    </lineage>
</organism>
<gene>
    <name evidence="1" type="ORF">JH146_1135</name>
</gene>
<evidence type="ECO:0000313" key="2">
    <source>
        <dbReference type="Proteomes" id="UP000028781"/>
    </source>
</evidence>
<dbReference type="OrthoDB" id="65773at2157"/>
<protein>
    <submittedName>
        <fullName evidence="1">Uncharacterized protein</fullName>
    </submittedName>
</protein>
<dbReference type="HOGENOM" id="CLU_1870748_0_0_2"/>
<accession>A0A076LHM5</accession>
<dbReference type="AlphaFoldDB" id="A0A076LHM5"/>
<dbReference type="STRING" id="1301915.JH146_1135"/>
<dbReference type="GeneID" id="24891746"/>
<proteinExistence type="predicted"/>
<sequence length="138" mass="15545">MKKLLLAILGVALIGMVYAFPPWMAYQTQTTENIDINPSDILKTAEIVQHTTPFGYNISHLEIDGQIVGTLWKDVNLGEVTVGEPFNTPFGEKYPLYYNGELVGFVFTNHPGHYYSHGYYGHRMKGGCCPCGCCYWQQ</sequence>
<evidence type="ECO:0000313" key="1">
    <source>
        <dbReference type="EMBL" id="AIJ05978.1"/>
    </source>
</evidence>
<dbReference type="Proteomes" id="UP000028781">
    <property type="component" value="Chromosome"/>
</dbReference>
<dbReference type="EMBL" id="CP009149">
    <property type="protein sequence ID" value="AIJ05978.1"/>
    <property type="molecule type" value="Genomic_DNA"/>
</dbReference>
<name>A0A076LHM5_9EURY</name>
<reference evidence="1 2" key="1">
    <citation type="journal article" date="2015" name="Int. J. Syst. Evol. Microbiol.">
        <title>M ethanocaldococcus bathoardescens sp. nov., a hyperthermophilic methanogen isolated from a volcanically active deep-sea hydrothermal vent.</title>
        <authorList>
            <person name="Stewart L.C."/>
            <person name="Jung J.H."/>
            <person name="Kim Y.T."/>
            <person name="Kwon S.W."/>
            <person name="Park C.S."/>
            <person name="Holden J.F."/>
        </authorList>
    </citation>
    <scope>NUCLEOTIDE SEQUENCE [LARGE SCALE GENOMIC DNA]</scope>
    <source>
        <strain evidence="1 2">JH146</strain>
    </source>
</reference>
<keyword evidence="2" id="KW-1185">Reference proteome</keyword>
<dbReference type="RefSeq" id="WP_048202107.1">
    <property type="nucleotide sequence ID" value="NZ_CP009149.1"/>
</dbReference>
<dbReference type="KEGG" id="mjh:JH146_1135"/>